<gene>
    <name evidence="1" type="ORF">BTO20_06975</name>
</gene>
<dbReference type="InterPro" id="IPR004027">
    <property type="entry name" value="SEC_C_motif"/>
</dbReference>
<dbReference type="KEGG" id="mdx:BTO20_06975"/>
<evidence type="ECO:0008006" key="3">
    <source>
        <dbReference type="Google" id="ProtNLM"/>
    </source>
</evidence>
<proteinExistence type="predicted"/>
<dbReference type="AlphaFoldDB" id="A0A1Y0BZP6"/>
<sequence>MADEFDPIGAVEQILTAHGPLSEDELLRRAQEAGATYLEFEELLDDVGDVIGHLVDERWVWLPTVLDGRVLTRRVTADELTHDILIVAPDLEPVLATPDATFTDATPAVVVSPLLDARALGERGIPSEAVDRNGALLLSAGTLSQLGVSQGELVGVRLTEQGLAVERVDAPAEAPVGERLAALLNDPPVDLAGAVWTLCQQDRTLFTDPLLPLGEIIDAQGLKRRADLLAPADFNFGAWDFERDCEHLAFLHDLAPEETLALTTLLTMHRQYSTLVAADPDEELQSPEEFEGSPWVADFTDVSGELGAVLAEPELAEVLASETAGTGRAGAAGLGMLAESLEPKVPRSAQVACRWLRAVSLERLGDVEGAERELLAAESMNTDWAPVLFDLARFASDRGDAERGLSLLRRADAEPDDAMLALLERHLAQPRNDLGRNDTCWCGSGRKYKKCHLGHEPLSLAERAGWLYSKAAQHTVLSGWDDMLDEVAYERSRYSEGSGEILAALGDPLVMDAVLFEGGAFEEFLAVRGALLPDDERSLAEQWLLVDRSVFEVEHVNRGLGFTVRDLRTGDTHEVQEKSGSRQLKAGQLICARVLPAGDTMQLFGGMEPVALHERDALIELLDAEPDPTELVAFLSRRFAPPTMVNTDGDPIVMCRATVKADDVAGLQTALDDRYHRSADQDLPQWYEHITTHGMNRIGASLTLDGEMLTVDTNSERRMARVLAALKQLDPELQVVEEVRRPLDDFDDVAALAAHMPAQDADSPEVAAALEDFIRDYETKWLDQPIPALNGHTPRQAADDPTRRGDLIKLLDSFPVDGAARGGMDVGRLRLALGLE</sequence>
<keyword evidence="2" id="KW-1185">Reference proteome</keyword>
<organism evidence="1 2">
    <name type="scientific">Mycobacterium dioxanotrophicus</name>
    <dbReference type="NCBI Taxonomy" id="482462"/>
    <lineage>
        <taxon>Bacteria</taxon>
        <taxon>Bacillati</taxon>
        <taxon>Actinomycetota</taxon>
        <taxon>Actinomycetes</taxon>
        <taxon>Mycobacteriales</taxon>
        <taxon>Mycobacteriaceae</taxon>
        <taxon>Mycobacterium</taxon>
    </lineage>
</organism>
<evidence type="ECO:0000313" key="1">
    <source>
        <dbReference type="EMBL" id="ART68354.1"/>
    </source>
</evidence>
<evidence type="ECO:0000313" key="2">
    <source>
        <dbReference type="Proteomes" id="UP000195331"/>
    </source>
</evidence>
<dbReference type="OrthoDB" id="3343588at2"/>
<accession>A0A1Y0BZP6</accession>
<dbReference type="EMBL" id="CP020809">
    <property type="protein sequence ID" value="ART68354.1"/>
    <property type="molecule type" value="Genomic_DNA"/>
</dbReference>
<reference evidence="1 2" key="1">
    <citation type="submission" date="2017-04" db="EMBL/GenBank/DDBJ databases">
        <title>Whole Genome Sequence of 1,4-Dioxane Degrading Bacterium Mycobacterium dioxanotrophicus PH-06.</title>
        <authorList>
            <person name="He Y."/>
        </authorList>
    </citation>
    <scope>NUCLEOTIDE SEQUENCE [LARGE SCALE GENOMIC DNA]</scope>
    <source>
        <strain evidence="1 2">PH-06</strain>
    </source>
</reference>
<dbReference type="Pfam" id="PF02810">
    <property type="entry name" value="SEC-C"/>
    <property type="match status" value="1"/>
</dbReference>
<name>A0A1Y0BZP6_9MYCO</name>
<dbReference type="RefSeq" id="WP_087074497.1">
    <property type="nucleotide sequence ID" value="NZ_CP020809.1"/>
</dbReference>
<dbReference type="SUPFAM" id="SSF103642">
    <property type="entry name" value="Sec-C motif"/>
    <property type="match status" value="1"/>
</dbReference>
<dbReference type="Gene3D" id="3.10.450.50">
    <property type="match status" value="1"/>
</dbReference>
<dbReference type="Proteomes" id="UP000195331">
    <property type="component" value="Chromosome"/>
</dbReference>
<protein>
    <recommendedName>
        <fullName evidence="3">Zinc-binding protein</fullName>
    </recommendedName>
</protein>